<accession>A0ABV1K3E7</accession>
<dbReference type="EMBL" id="JBEDNQ010000001">
    <property type="protein sequence ID" value="MEQ3548975.1"/>
    <property type="molecule type" value="Genomic_DNA"/>
</dbReference>
<evidence type="ECO:0000256" key="1">
    <source>
        <dbReference type="ARBA" id="ARBA00004651"/>
    </source>
</evidence>
<feature type="transmembrane region" description="Helical" evidence="9">
    <location>
        <begin position="25"/>
        <end position="49"/>
    </location>
</feature>
<dbReference type="SUPFAM" id="SSF161098">
    <property type="entry name" value="MetI-like"/>
    <property type="match status" value="1"/>
</dbReference>
<evidence type="ECO:0000256" key="8">
    <source>
        <dbReference type="SAM" id="MobiDB-lite"/>
    </source>
</evidence>
<evidence type="ECO:0000259" key="10">
    <source>
        <dbReference type="PROSITE" id="PS50928"/>
    </source>
</evidence>
<dbReference type="Gene3D" id="1.10.3720.10">
    <property type="entry name" value="MetI-like"/>
    <property type="match status" value="1"/>
</dbReference>
<dbReference type="PANTHER" id="PTHR42929">
    <property type="entry name" value="INNER MEMBRANE ABC TRANSPORTER PERMEASE PROTEIN YDCU-RELATED-RELATED"/>
    <property type="match status" value="1"/>
</dbReference>
<sequence length="299" mass="30989">MTTTTRTSPPGAAPRRPRGGRGRGAGALVVPALALMGAAVLLPLFLSFLRSVTEPSPGLSNYAALLTDGVTLTIFSRTVLVAAAVTLATLVIGYPYAYLMTRVGGTARLLMVAAVLVPFWTSMTARNFAWLILEQREGPIDRALQTIGIDGAVLLGSAWGVGLAMTQVMLPFMVLPLYSAMSGIDRKLLLAAQGLGSRPLTAFRRVFLPLSRGGMISGGILVFALSSGFYVTPAILGSPQQSMVAQLLAQRTNQLLDFAAAGALGTVVLVFTLLLVSLAGRFGGSATALGGAVQAKGGR</sequence>
<feature type="region of interest" description="Disordered" evidence="8">
    <location>
        <begin position="1"/>
        <end position="23"/>
    </location>
</feature>
<evidence type="ECO:0000256" key="2">
    <source>
        <dbReference type="ARBA" id="ARBA00007069"/>
    </source>
</evidence>
<feature type="domain" description="ABC transmembrane type-1" evidence="10">
    <location>
        <begin position="75"/>
        <end position="279"/>
    </location>
</feature>
<gene>
    <name evidence="11" type="ORF">WIS52_00715</name>
</gene>
<evidence type="ECO:0000256" key="7">
    <source>
        <dbReference type="ARBA" id="ARBA00023136"/>
    </source>
</evidence>
<evidence type="ECO:0000256" key="5">
    <source>
        <dbReference type="ARBA" id="ARBA00022692"/>
    </source>
</evidence>
<dbReference type="PROSITE" id="PS50928">
    <property type="entry name" value="ABC_TM1"/>
    <property type="match status" value="1"/>
</dbReference>
<keyword evidence="6 9" id="KW-1133">Transmembrane helix</keyword>
<feature type="transmembrane region" description="Helical" evidence="9">
    <location>
        <begin position="69"/>
        <end position="97"/>
    </location>
</feature>
<feature type="transmembrane region" description="Helical" evidence="9">
    <location>
        <begin position="214"/>
        <end position="235"/>
    </location>
</feature>
<name>A0ABV1K3E7_9PSEU</name>
<proteinExistence type="inferred from homology"/>
<evidence type="ECO:0000313" key="12">
    <source>
        <dbReference type="Proteomes" id="UP001494902"/>
    </source>
</evidence>
<organism evidence="11 12">
    <name type="scientific">Pseudonocardia nematodicida</name>
    <dbReference type="NCBI Taxonomy" id="1206997"/>
    <lineage>
        <taxon>Bacteria</taxon>
        <taxon>Bacillati</taxon>
        <taxon>Actinomycetota</taxon>
        <taxon>Actinomycetes</taxon>
        <taxon>Pseudonocardiales</taxon>
        <taxon>Pseudonocardiaceae</taxon>
        <taxon>Pseudonocardia</taxon>
    </lineage>
</organism>
<feature type="transmembrane region" description="Helical" evidence="9">
    <location>
        <begin position="109"/>
        <end position="133"/>
    </location>
</feature>
<comment type="caution">
    <text evidence="11">The sequence shown here is derived from an EMBL/GenBank/DDBJ whole genome shotgun (WGS) entry which is preliminary data.</text>
</comment>
<dbReference type="InterPro" id="IPR035906">
    <property type="entry name" value="MetI-like_sf"/>
</dbReference>
<dbReference type="RefSeq" id="WP_349296068.1">
    <property type="nucleotide sequence ID" value="NZ_JBEDNQ010000001.1"/>
</dbReference>
<comment type="similarity">
    <text evidence="2">Belongs to the binding-protein-dependent transport system permease family. CysTW subfamily.</text>
</comment>
<dbReference type="InterPro" id="IPR000515">
    <property type="entry name" value="MetI-like"/>
</dbReference>
<evidence type="ECO:0000256" key="4">
    <source>
        <dbReference type="ARBA" id="ARBA00022475"/>
    </source>
</evidence>
<protein>
    <submittedName>
        <fullName evidence="11">ABC transporter permease</fullName>
    </submittedName>
</protein>
<evidence type="ECO:0000256" key="3">
    <source>
        <dbReference type="ARBA" id="ARBA00022448"/>
    </source>
</evidence>
<dbReference type="PANTHER" id="PTHR42929:SF5">
    <property type="entry name" value="ABC TRANSPORTER PERMEASE PROTEIN"/>
    <property type="match status" value="1"/>
</dbReference>
<evidence type="ECO:0000256" key="9">
    <source>
        <dbReference type="SAM" id="Phobius"/>
    </source>
</evidence>
<reference evidence="11 12" key="1">
    <citation type="submission" date="2024-03" db="EMBL/GenBank/DDBJ databases">
        <title>Draft genome sequence of Pseudonocardia nematodicida JCM 31783.</title>
        <authorList>
            <person name="Butdee W."/>
            <person name="Duangmal K."/>
        </authorList>
    </citation>
    <scope>NUCLEOTIDE SEQUENCE [LARGE SCALE GENOMIC DNA]</scope>
    <source>
        <strain evidence="11 12">JCM 31783</strain>
    </source>
</reference>
<evidence type="ECO:0000313" key="11">
    <source>
        <dbReference type="EMBL" id="MEQ3548975.1"/>
    </source>
</evidence>
<dbReference type="Proteomes" id="UP001494902">
    <property type="component" value="Unassembled WGS sequence"/>
</dbReference>
<keyword evidence="7 9" id="KW-0472">Membrane</keyword>
<dbReference type="CDD" id="cd06261">
    <property type="entry name" value="TM_PBP2"/>
    <property type="match status" value="1"/>
</dbReference>
<keyword evidence="5 9" id="KW-0812">Transmembrane</keyword>
<feature type="transmembrane region" description="Helical" evidence="9">
    <location>
        <begin position="255"/>
        <end position="276"/>
    </location>
</feature>
<keyword evidence="3" id="KW-0813">Transport</keyword>
<keyword evidence="4" id="KW-1003">Cell membrane</keyword>
<evidence type="ECO:0000256" key="6">
    <source>
        <dbReference type="ARBA" id="ARBA00022989"/>
    </source>
</evidence>
<comment type="subcellular location">
    <subcellularLocation>
        <location evidence="1">Cell membrane</location>
        <topology evidence="1">Multi-pass membrane protein</topology>
    </subcellularLocation>
</comment>
<keyword evidence="12" id="KW-1185">Reference proteome</keyword>
<feature type="transmembrane region" description="Helical" evidence="9">
    <location>
        <begin position="153"/>
        <end position="178"/>
    </location>
</feature>